<dbReference type="RefSeq" id="WP_283752877.1">
    <property type="nucleotide sequence ID" value="NZ_JAQOSP010000042.1"/>
</dbReference>
<protein>
    <submittedName>
        <fullName evidence="1">Uncharacterized protein</fullName>
    </submittedName>
</protein>
<comment type="caution">
    <text evidence="1">The sequence shown here is derived from an EMBL/GenBank/DDBJ whole genome shotgun (WGS) entry which is preliminary data.</text>
</comment>
<dbReference type="EMBL" id="JAQOSP010000042">
    <property type="protein sequence ID" value="MDJ1169115.1"/>
    <property type="molecule type" value="Genomic_DNA"/>
</dbReference>
<gene>
    <name evidence="1" type="ORF">PMG71_06720</name>
</gene>
<evidence type="ECO:0000313" key="2">
    <source>
        <dbReference type="Proteomes" id="UP001235303"/>
    </source>
</evidence>
<proteinExistence type="predicted"/>
<evidence type="ECO:0000313" key="1">
    <source>
        <dbReference type="EMBL" id="MDJ1169115.1"/>
    </source>
</evidence>
<accession>A0ABT7AQF4</accession>
<keyword evidence="2" id="KW-1185">Reference proteome</keyword>
<reference evidence="1 2" key="1">
    <citation type="submission" date="2023-01" db="EMBL/GenBank/DDBJ databases">
        <title>Novel diversity within Roseofilum (Cyanobacteria; Desertifilaceae) from marine benthic mats with descriptions of four novel species.</title>
        <authorList>
            <person name="Wang Y."/>
            <person name="Berthold D.E."/>
            <person name="Hu J."/>
            <person name="Lefler F.W."/>
            <person name="Laughinghouse H.D. IV."/>
        </authorList>
    </citation>
    <scope>NUCLEOTIDE SEQUENCE [LARGE SCALE GENOMIC DNA]</scope>
    <source>
        <strain evidence="1 2">BLCC-M154</strain>
    </source>
</reference>
<sequence>MSIFSSPEQLDKIQSLLSKYLRLPFARTTIPGSVMESVFAHVRSANVLNTYDFVDVISTTNQRGWQIKSTKEKTPVTWKRAKLPDAPTLIKESYKTEQGLQNLGDSIIEFCNQHILESINLYNLNEIGYSRIIIHDNQLITYFERLLCTRESPILFNVSDFQWQWSKPKKNVKKEQLPALHGIHIPTEKKWWAWHGLGENQLHFSGERAWWPNQGDSHAITFCFPSEEEKLSLDDFIKLLSDFD</sequence>
<name>A0ABT7AQF4_9CYAN</name>
<dbReference type="Proteomes" id="UP001235303">
    <property type="component" value="Unassembled WGS sequence"/>
</dbReference>
<organism evidence="1 2">
    <name type="scientific">Roseofilum acuticapitatum BLCC-M154</name>
    <dbReference type="NCBI Taxonomy" id="3022444"/>
    <lineage>
        <taxon>Bacteria</taxon>
        <taxon>Bacillati</taxon>
        <taxon>Cyanobacteriota</taxon>
        <taxon>Cyanophyceae</taxon>
        <taxon>Desertifilales</taxon>
        <taxon>Desertifilaceae</taxon>
        <taxon>Roseofilum</taxon>
        <taxon>Roseofilum acuticapitatum</taxon>
    </lineage>
</organism>